<comment type="caution">
    <text evidence="2">The sequence shown here is derived from an EMBL/GenBank/DDBJ whole genome shotgun (WGS) entry which is preliminary data.</text>
</comment>
<dbReference type="Gene3D" id="3.40.390.10">
    <property type="entry name" value="Collagenase (Catalytic Domain)"/>
    <property type="match status" value="1"/>
</dbReference>
<dbReference type="InterPro" id="IPR018497">
    <property type="entry name" value="Peptidase_M13_C"/>
</dbReference>
<accession>A0A443RZ52</accession>
<dbReference type="AlphaFoldDB" id="A0A443RZ52"/>
<dbReference type="PANTHER" id="PTHR11733:SF133">
    <property type="entry name" value="PHOSPHATE-REGULATING NEUTRAL ENDOPEPTIDASE PHEX"/>
    <property type="match status" value="1"/>
</dbReference>
<dbReference type="PROSITE" id="PS51885">
    <property type="entry name" value="NEPRILYSIN"/>
    <property type="match status" value="1"/>
</dbReference>
<name>A0A443RZ52_9ACAR</name>
<evidence type="ECO:0000313" key="2">
    <source>
        <dbReference type="EMBL" id="RWS20549.1"/>
    </source>
</evidence>
<dbReference type="InterPro" id="IPR024079">
    <property type="entry name" value="MetalloPept_cat_dom_sf"/>
</dbReference>
<feature type="non-terminal residue" evidence="2">
    <location>
        <position position="218"/>
    </location>
</feature>
<dbReference type="GO" id="GO:0005886">
    <property type="term" value="C:plasma membrane"/>
    <property type="evidence" value="ECO:0007669"/>
    <property type="project" value="TreeGrafter"/>
</dbReference>
<dbReference type="SUPFAM" id="SSF55486">
    <property type="entry name" value="Metalloproteases ('zincins'), catalytic domain"/>
    <property type="match status" value="1"/>
</dbReference>
<keyword evidence="3" id="KW-1185">Reference proteome</keyword>
<feature type="domain" description="Peptidase M13 C-terminal" evidence="1">
    <location>
        <begin position="11"/>
        <end position="215"/>
    </location>
</feature>
<dbReference type="InterPro" id="IPR000718">
    <property type="entry name" value="Peptidase_M13"/>
</dbReference>
<sequence>WKNVGNVLPTNAYNDFNKNVFVILLGILQPPFFDANSRNCMNIAKIGTVVAHEIFHAFDDQGRQFDKFGNLRNWWDNETNNAFLDRQQCVIKQYNKYFVSQVGRYVNGINTQGENIADIAAVVTAYKTFKRMVKNKQCEICSRSSIKYNVDELFWIQYGQLYCGNTQKETLLRQVLSDPHSPNEFRVIGPLSDSIDFSKSFNCPKESQGNPTEKCVFL</sequence>
<dbReference type="PRINTS" id="PR00786">
    <property type="entry name" value="NEPRILYSIN"/>
</dbReference>
<protein>
    <recommendedName>
        <fullName evidence="1">Peptidase M13 C-terminal domain-containing protein</fullName>
    </recommendedName>
</protein>
<evidence type="ECO:0000313" key="3">
    <source>
        <dbReference type="Proteomes" id="UP000288716"/>
    </source>
</evidence>
<evidence type="ECO:0000259" key="1">
    <source>
        <dbReference type="Pfam" id="PF01431"/>
    </source>
</evidence>
<dbReference type="Pfam" id="PF01431">
    <property type="entry name" value="Peptidase_M13"/>
    <property type="match status" value="1"/>
</dbReference>
<dbReference type="PANTHER" id="PTHR11733">
    <property type="entry name" value="ZINC METALLOPROTEASE FAMILY M13 NEPRILYSIN-RELATED"/>
    <property type="match status" value="1"/>
</dbReference>
<dbReference type="STRING" id="299467.A0A443RZ52"/>
<organism evidence="2 3">
    <name type="scientific">Leptotrombidium deliense</name>
    <dbReference type="NCBI Taxonomy" id="299467"/>
    <lineage>
        <taxon>Eukaryota</taxon>
        <taxon>Metazoa</taxon>
        <taxon>Ecdysozoa</taxon>
        <taxon>Arthropoda</taxon>
        <taxon>Chelicerata</taxon>
        <taxon>Arachnida</taxon>
        <taxon>Acari</taxon>
        <taxon>Acariformes</taxon>
        <taxon>Trombidiformes</taxon>
        <taxon>Prostigmata</taxon>
        <taxon>Anystina</taxon>
        <taxon>Parasitengona</taxon>
        <taxon>Trombiculoidea</taxon>
        <taxon>Trombiculidae</taxon>
        <taxon>Leptotrombidium</taxon>
    </lineage>
</organism>
<dbReference type="CDD" id="cd08662">
    <property type="entry name" value="M13"/>
    <property type="match status" value="1"/>
</dbReference>
<proteinExistence type="predicted"/>
<gene>
    <name evidence="2" type="ORF">B4U80_05213</name>
</gene>
<feature type="non-terminal residue" evidence="2">
    <location>
        <position position="1"/>
    </location>
</feature>
<dbReference type="Proteomes" id="UP000288716">
    <property type="component" value="Unassembled WGS sequence"/>
</dbReference>
<reference evidence="2 3" key="1">
    <citation type="journal article" date="2018" name="Gigascience">
        <title>Genomes of trombidid mites reveal novel predicted allergens and laterally-transferred genes associated with secondary metabolism.</title>
        <authorList>
            <person name="Dong X."/>
            <person name="Chaisiri K."/>
            <person name="Xia D."/>
            <person name="Armstrong S.D."/>
            <person name="Fang Y."/>
            <person name="Donnelly M.J."/>
            <person name="Kadowaki T."/>
            <person name="McGarry J.W."/>
            <person name="Darby A.C."/>
            <person name="Makepeace B.L."/>
        </authorList>
    </citation>
    <scope>NUCLEOTIDE SEQUENCE [LARGE SCALE GENOMIC DNA]</scope>
    <source>
        <strain evidence="2">UoL-UT</strain>
    </source>
</reference>
<dbReference type="EMBL" id="NCKV01016907">
    <property type="protein sequence ID" value="RWS20549.1"/>
    <property type="molecule type" value="Genomic_DNA"/>
</dbReference>
<dbReference type="OrthoDB" id="6475849at2759"/>
<dbReference type="VEuPathDB" id="VectorBase:LDEU011491"/>
<dbReference type="GO" id="GO:0004222">
    <property type="term" value="F:metalloendopeptidase activity"/>
    <property type="evidence" value="ECO:0007669"/>
    <property type="project" value="InterPro"/>
</dbReference>
<dbReference type="GO" id="GO:0016485">
    <property type="term" value="P:protein processing"/>
    <property type="evidence" value="ECO:0007669"/>
    <property type="project" value="TreeGrafter"/>
</dbReference>